<sequence>MATRSAEVKDLTFVCLYGHNVYSTMCNDGEQRWKNRVGRNARRKDVGTEDRKVCRKAPETMTTAEGRPSLHINRIGCNLRNDRPPDKSPRLHLRHQF</sequence>
<proteinExistence type="predicted"/>
<dbReference type="Proteomes" id="UP000438429">
    <property type="component" value="Unassembled WGS sequence"/>
</dbReference>
<feature type="compositionally biased region" description="Basic and acidic residues" evidence="1">
    <location>
        <begin position="80"/>
        <end position="89"/>
    </location>
</feature>
<dbReference type="AlphaFoldDB" id="A0A6A4THA4"/>
<gene>
    <name evidence="2" type="ORF">F2P81_002996</name>
</gene>
<evidence type="ECO:0000256" key="1">
    <source>
        <dbReference type="SAM" id="MobiDB-lite"/>
    </source>
</evidence>
<name>A0A6A4THA4_SCOMX</name>
<accession>A0A6A4THA4</accession>
<comment type="caution">
    <text evidence="2">The sequence shown here is derived from an EMBL/GenBank/DDBJ whole genome shotgun (WGS) entry which is preliminary data.</text>
</comment>
<organism evidence="2 3">
    <name type="scientific">Scophthalmus maximus</name>
    <name type="common">Turbot</name>
    <name type="synonym">Psetta maxima</name>
    <dbReference type="NCBI Taxonomy" id="52904"/>
    <lineage>
        <taxon>Eukaryota</taxon>
        <taxon>Metazoa</taxon>
        <taxon>Chordata</taxon>
        <taxon>Craniata</taxon>
        <taxon>Vertebrata</taxon>
        <taxon>Euteleostomi</taxon>
        <taxon>Actinopterygii</taxon>
        <taxon>Neopterygii</taxon>
        <taxon>Teleostei</taxon>
        <taxon>Neoteleostei</taxon>
        <taxon>Acanthomorphata</taxon>
        <taxon>Carangaria</taxon>
        <taxon>Pleuronectiformes</taxon>
        <taxon>Pleuronectoidei</taxon>
        <taxon>Scophthalmidae</taxon>
        <taxon>Scophthalmus</taxon>
    </lineage>
</organism>
<feature type="region of interest" description="Disordered" evidence="1">
    <location>
        <begin position="75"/>
        <end position="97"/>
    </location>
</feature>
<reference evidence="2 3" key="1">
    <citation type="submission" date="2019-06" db="EMBL/GenBank/DDBJ databases">
        <title>Draft genomes of female and male turbot (Scophthalmus maximus).</title>
        <authorList>
            <person name="Xu H."/>
            <person name="Xu X.-W."/>
            <person name="Shao C."/>
            <person name="Chen S."/>
        </authorList>
    </citation>
    <scope>NUCLEOTIDE SEQUENCE [LARGE SCALE GENOMIC DNA]</scope>
    <source>
        <strain evidence="2">Ysfricsl-2016a</strain>
        <tissue evidence="2">Blood</tissue>
    </source>
</reference>
<protein>
    <submittedName>
        <fullName evidence="2">Uncharacterized protein</fullName>
    </submittedName>
</protein>
<evidence type="ECO:0000313" key="3">
    <source>
        <dbReference type="Proteomes" id="UP000438429"/>
    </source>
</evidence>
<evidence type="ECO:0000313" key="2">
    <source>
        <dbReference type="EMBL" id="KAF0043838.1"/>
    </source>
</evidence>
<dbReference type="EMBL" id="VEVO01000003">
    <property type="protein sequence ID" value="KAF0043838.1"/>
    <property type="molecule type" value="Genomic_DNA"/>
</dbReference>